<dbReference type="InterPro" id="IPR011009">
    <property type="entry name" value="Kinase-like_dom_sf"/>
</dbReference>
<feature type="transmembrane region" description="Helical" evidence="20">
    <location>
        <begin position="483"/>
        <end position="504"/>
    </location>
</feature>
<organism evidence="23 24">
    <name type="scientific">Paspalum notatum var. saurae</name>
    <dbReference type="NCBI Taxonomy" id="547442"/>
    <lineage>
        <taxon>Eukaryota</taxon>
        <taxon>Viridiplantae</taxon>
        <taxon>Streptophyta</taxon>
        <taxon>Embryophyta</taxon>
        <taxon>Tracheophyta</taxon>
        <taxon>Spermatophyta</taxon>
        <taxon>Magnoliopsida</taxon>
        <taxon>Liliopsida</taxon>
        <taxon>Poales</taxon>
        <taxon>Poaceae</taxon>
        <taxon>PACMAD clade</taxon>
        <taxon>Panicoideae</taxon>
        <taxon>Andropogonodae</taxon>
        <taxon>Paspaleae</taxon>
        <taxon>Paspalinae</taxon>
        <taxon>Paspalum</taxon>
    </lineage>
</organism>
<comment type="subcellular location">
    <subcellularLocation>
        <location evidence="1">Cell membrane</location>
        <topology evidence="1">Single-pass membrane protein</topology>
    </subcellularLocation>
</comment>
<dbReference type="PROSITE" id="PS00107">
    <property type="entry name" value="PROTEIN_KINASE_ATP"/>
    <property type="match status" value="1"/>
</dbReference>
<dbReference type="SUPFAM" id="SSF56112">
    <property type="entry name" value="Protein kinase-like (PK-like)"/>
    <property type="match status" value="1"/>
</dbReference>
<evidence type="ECO:0000256" key="16">
    <source>
        <dbReference type="ARBA" id="ARBA00047899"/>
    </source>
</evidence>
<evidence type="ECO:0000256" key="9">
    <source>
        <dbReference type="ARBA" id="ARBA00022741"/>
    </source>
</evidence>
<dbReference type="PROSITE" id="PS50011">
    <property type="entry name" value="PROTEIN_KINASE_DOM"/>
    <property type="match status" value="1"/>
</dbReference>
<dbReference type="Pfam" id="PF00560">
    <property type="entry name" value="LRR_1"/>
    <property type="match status" value="1"/>
</dbReference>
<evidence type="ECO:0000313" key="24">
    <source>
        <dbReference type="Proteomes" id="UP001341281"/>
    </source>
</evidence>
<keyword evidence="7 21" id="KW-0732">Signal</keyword>
<evidence type="ECO:0000256" key="2">
    <source>
        <dbReference type="ARBA" id="ARBA00012513"/>
    </source>
</evidence>
<dbReference type="EC" id="2.7.11.1" evidence="2"/>
<feature type="compositionally biased region" description="Low complexity" evidence="19">
    <location>
        <begin position="1238"/>
        <end position="1251"/>
    </location>
</feature>
<dbReference type="InterPro" id="IPR032675">
    <property type="entry name" value="LRR_dom_sf"/>
</dbReference>
<evidence type="ECO:0000256" key="21">
    <source>
        <dbReference type="SAM" id="SignalP"/>
    </source>
</evidence>
<dbReference type="FunFam" id="3.80.10.10:FF:000129">
    <property type="entry name" value="Leucine-rich repeat receptor-like kinase"/>
    <property type="match status" value="1"/>
</dbReference>
<dbReference type="Gene3D" id="3.30.200.20">
    <property type="entry name" value="Phosphorylase Kinase, domain 1"/>
    <property type="match status" value="1"/>
</dbReference>
<keyword evidence="13 20" id="KW-0472">Membrane</keyword>
<feature type="compositionally biased region" description="Low complexity" evidence="19">
    <location>
        <begin position="469"/>
        <end position="479"/>
    </location>
</feature>
<keyword evidence="15" id="KW-0325">Glycoprotein</keyword>
<dbReference type="SUPFAM" id="SSF52058">
    <property type="entry name" value="L domain-like"/>
    <property type="match status" value="2"/>
</dbReference>
<keyword evidence="11 18" id="KW-0067">ATP-binding</keyword>
<keyword evidence="8" id="KW-0677">Repeat</keyword>
<dbReference type="InterPro" id="IPR001611">
    <property type="entry name" value="Leu-rich_rpt"/>
</dbReference>
<evidence type="ECO:0000256" key="6">
    <source>
        <dbReference type="ARBA" id="ARBA00022692"/>
    </source>
</evidence>
<dbReference type="Pfam" id="PF00069">
    <property type="entry name" value="Pkinase"/>
    <property type="match status" value="1"/>
</dbReference>
<reference evidence="23 24" key="1">
    <citation type="submission" date="2024-02" db="EMBL/GenBank/DDBJ databases">
        <title>High-quality chromosome-scale genome assembly of Pensacola bahiagrass (Paspalum notatum Flugge var. saurae).</title>
        <authorList>
            <person name="Vega J.M."/>
            <person name="Podio M."/>
            <person name="Orjuela J."/>
            <person name="Siena L.A."/>
            <person name="Pessino S.C."/>
            <person name="Combes M.C."/>
            <person name="Mariac C."/>
            <person name="Albertini E."/>
            <person name="Pupilli F."/>
            <person name="Ortiz J.P.A."/>
            <person name="Leblanc O."/>
        </authorList>
    </citation>
    <scope>NUCLEOTIDE SEQUENCE [LARGE SCALE GENOMIC DNA]</scope>
    <source>
        <strain evidence="23">R1</strain>
        <tissue evidence="23">Leaf</tissue>
    </source>
</reference>
<dbReference type="SMART" id="SM00369">
    <property type="entry name" value="LRR_TYP"/>
    <property type="match status" value="4"/>
</dbReference>
<keyword evidence="10" id="KW-0418">Kinase</keyword>
<evidence type="ECO:0000259" key="22">
    <source>
        <dbReference type="PROSITE" id="PS50011"/>
    </source>
</evidence>
<feature type="domain" description="Protein kinase" evidence="22">
    <location>
        <begin position="588"/>
        <end position="867"/>
    </location>
</feature>
<evidence type="ECO:0000256" key="17">
    <source>
        <dbReference type="ARBA" id="ARBA00048679"/>
    </source>
</evidence>
<keyword evidence="4" id="KW-0433">Leucine-rich repeat</keyword>
<dbReference type="PANTHER" id="PTHR47986:SF34">
    <property type="entry name" value="RECEPTOR-LIKE KINASE TMK2"/>
    <property type="match status" value="1"/>
</dbReference>
<evidence type="ECO:0000256" key="12">
    <source>
        <dbReference type="ARBA" id="ARBA00022989"/>
    </source>
</evidence>
<evidence type="ECO:0000256" key="10">
    <source>
        <dbReference type="ARBA" id="ARBA00022777"/>
    </source>
</evidence>
<dbReference type="GO" id="GO:0005524">
    <property type="term" value="F:ATP binding"/>
    <property type="evidence" value="ECO:0007669"/>
    <property type="project" value="UniProtKB-UniRule"/>
</dbReference>
<evidence type="ECO:0000256" key="15">
    <source>
        <dbReference type="ARBA" id="ARBA00023180"/>
    </source>
</evidence>
<evidence type="ECO:0000256" key="20">
    <source>
        <dbReference type="SAM" id="Phobius"/>
    </source>
</evidence>
<dbReference type="Pfam" id="PF13855">
    <property type="entry name" value="LRR_8"/>
    <property type="match status" value="1"/>
</dbReference>
<name>A0AAQ3PR47_PASNO</name>
<feature type="region of interest" description="Disordered" evidence="19">
    <location>
        <begin position="452"/>
        <end position="479"/>
    </location>
</feature>
<feature type="binding site" evidence="18">
    <location>
        <position position="615"/>
    </location>
    <ligand>
        <name>ATP</name>
        <dbReference type="ChEBI" id="CHEBI:30616"/>
    </ligand>
</feature>
<comment type="catalytic activity">
    <reaction evidence="17">
        <text>L-seryl-[protein] + ATP = O-phospho-L-seryl-[protein] + ADP + H(+)</text>
        <dbReference type="Rhea" id="RHEA:17989"/>
        <dbReference type="Rhea" id="RHEA-COMP:9863"/>
        <dbReference type="Rhea" id="RHEA-COMP:11604"/>
        <dbReference type="ChEBI" id="CHEBI:15378"/>
        <dbReference type="ChEBI" id="CHEBI:29999"/>
        <dbReference type="ChEBI" id="CHEBI:30616"/>
        <dbReference type="ChEBI" id="CHEBI:83421"/>
        <dbReference type="ChEBI" id="CHEBI:456216"/>
        <dbReference type="EC" id="2.7.11.1"/>
    </reaction>
</comment>
<keyword evidence="5" id="KW-0808">Transferase</keyword>
<keyword evidence="9 18" id="KW-0547">Nucleotide-binding</keyword>
<evidence type="ECO:0000256" key="3">
    <source>
        <dbReference type="ARBA" id="ARBA00022527"/>
    </source>
</evidence>
<dbReference type="FunFam" id="3.80.10.10:FF:000190">
    <property type="entry name" value="Receptor-like kinase TMK4"/>
    <property type="match status" value="1"/>
</dbReference>
<dbReference type="Proteomes" id="UP001341281">
    <property type="component" value="Chromosome 01"/>
</dbReference>
<feature type="signal peptide" evidence="21">
    <location>
        <begin position="1"/>
        <end position="22"/>
    </location>
</feature>
<sequence length="1384" mass="152989">MERERFLPVLPLLPLLLAVASPGPGPAAAATAMTADVAVIFDLVKSLTNPPPSWTVEDVCGGAHFNGITCNGAGRVTGINLANKQLSGTLPSSISNLTALQSLQLQGNALKGDVPSLSQMASLDTLALDGNAFTALPPDFLEGHPLLRKLSMADLPLKPWSIPNSIAGCAALQDFSAFNASISGHFPVVLANLTSLQMLRLSYNYLTGGLPMELEGLAALQTLELNNQKSDAKMSGPIDVVAKLQSLQILWLQSNSFTGPIPEFGPNSQLVDFNVRDNQLTGVVPASLMGIASLQDVKLSNNYFQGPKPSFTAKTVDIDSGNGFCLNDPGLCDPLVTTLLEVASGFGYPLELAKWAGNNPCGSTRWPDLLCNKMDVTQIRLSGKNLSGMISPAFANLTRLQYLDLSNNQLTGVIPDSLMTLANLNYLDVSNNHLTGRVPEFKQPDIKLITAGNRFGESGGDNGGGGGSSPSNPTGSRNSKSNAGTIVGIVLAVILLVVCIGLFLHHQRRKNVDKFSPVSTKSPFGESEIEMMKIQVIGTNGHSNQSGSAAAAELFSHVSADSTDIADLFASHGMQLPMNVLLKATNNFDEDYILGRGGFGVVFKGTLNGKLVAVKRCDSGTMGTKGLQEFMAEIDVLRKVRHRHLVALLGYCTHVNERLLVYEYMSGGTLREHLCDLQQSGYTPLTWTQRMTIALDVARGIEYLHGLAQETFIHRDLKPSNILLDQDLRAKVSDFGLVKLAKDTDKSMMTRVAGTFGYLAPEYATTGKVTTKVDVYAYGVILMEMITGRKVLDDSLPEDEAHLVTIFKRNMIDKQKFRKFVDPTLELSAESWNSLLEIADLAHHCTSREPNPRPDMCHCVNRLSSLVDQWKPTNIVEDDECGTSEMGLHEQLERWRRNDFTISDSDSFNLVDYGFMPYYETWTFHGEKETRVEVEGETDDASAGVDRMDEMLEALQPEFGLNSEDPPTKEVEEFFKLLKASEEPLHEHTKVSVLAFVTRLIAIKSKYFFSNNYFNDLLQLIGDVLPQPHKLPKDMYHCKRLTKSLGMGYEKLDMYPDSCMIFWGDHKDEKKCLSCGKGRYVEVVNEDGEKVTADIAHKQLCSFPLAPRFKWLLLSHKTTEQMRYTDGVRDNPAVMAHPADSDAWKALDEFDPDEFEKQNWTSKKQPTSKQLEKMRRDGIDGKLNFLDWFKFHLSEGNVTVRSHGRMNRRIKQVAKGLRLFQGTSSSGSRCEVLLRQVQRGSSSQSSGGSSSRQRRTTSDMEMESLRQKIQKRDALKAQEEYWRQQQAHQEYVSAQQMAAIQSMFQQQGLTFVMPEVRPPPVPPQWGMFAQMPFFLTAQRSRVQASNPYQTPPLGSGQHDSEHDFVNNLFAFGGSGHNSNEPGDM</sequence>
<evidence type="ECO:0000313" key="23">
    <source>
        <dbReference type="EMBL" id="WVZ52378.1"/>
    </source>
</evidence>
<dbReference type="Gene3D" id="3.80.10.10">
    <property type="entry name" value="Ribonuclease Inhibitor"/>
    <property type="match status" value="2"/>
</dbReference>
<evidence type="ECO:0000256" key="1">
    <source>
        <dbReference type="ARBA" id="ARBA00004162"/>
    </source>
</evidence>
<evidence type="ECO:0000256" key="19">
    <source>
        <dbReference type="SAM" id="MobiDB-lite"/>
    </source>
</evidence>
<evidence type="ECO:0000256" key="7">
    <source>
        <dbReference type="ARBA" id="ARBA00022729"/>
    </source>
</evidence>
<proteinExistence type="predicted"/>
<dbReference type="CDD" id="cd14066">
    <property type="entry name" value="STKc_IRAK"/>
    <property type="match status" value="1"/>
</dbReference>
<gene>
    <name evidence="23" type="ORF">U9M48_003447</name>
</gene>
<evidence type="ECO:0000256" key="14">
    <source>
        <dbReference type="ARBA" id="ARBA00023170"/>
    </source>
</evidence>
<keyword evidence="14" id="KW-0675">Receptor</keyword>
<feature type="region of interest" description="Disordered" evidence="19">
    <location>
        <begin position="1236"/>
        <end position="1267"/>
    </location>
</feature>
<dbReference type="InterPro" id="IPR008271">
    <property type="entry name" value="Ser/Thr_kinase_AS"/>
</dbReference>
<evidence type="ECO:0000256" key="4">
    <source>
        <dbReference type="ARBA" id="ARBA00022614"/>
    </source>
</evidence>
<keyword evidence="24" id="KW-1185">Reference proteome</keyword>
<feature type="chain" id="PRO_5042845921" description="non-specific serine/threonine protein kinase" evidence="21">
    <location>
        <begin position="23"/>
        <end position="1384"/>
    </location>
</feature>
<dbReference type="PROSITE" id="PS51450">
    <property type="entry name" value="LRR"/>
    <property type="match status" value="1"/>
</dbReference>
<feature type="compositionally biased region" description="Gly residues" evidence="19">
    <location>
        <begin position="457"/>
        <end position="468"/>
    </location>
</feature>
<keyword evidence="6 20" id="KW-0812">Transmembrane</keyword>
<dbReference type="PROSITE" id="PS00108">
    <property type="entry name" value="PROTEIN_KINASE_ST"/>
    <property type="match status" value="1"/>
</dbReference>
<dbReference type="InterPro" id="IPR052422">
    <property type="entry name" value="Auxin_Ser/Thr_Kinase"/>
</dbReference>
<accession>A0AAQ3PR47</accession>
<protein>
    <recommendedName>
        <fullName evidence="2">non-specific serine/threonine protein kinase</fullName>
        <ecNumber evidence="2">2.7.11.1</ecNumber>
    </recommendedName>
</protein>
<dbReference type="EMBL" id="CP144745">
    <property type="protein sequence ID" value="WVZ52378.1"/>
    <property type="molecule type" value="Genomic_DNA"/>
</dbReference>
<evidence type="ECO:0000256" key="18">
    <source>
        <dbReference type="PROSITE-ProRule" id="PRU10141"/>
    </source>
</evidence>
<dbReference type="Gene3D" id="1.10.510.10">
    <property type="entry name" value="Transferase(Phosphotransferase) domain 1"/>
    <property type="match status" value="1"/>
</dbReference>
<evidence type="ECO:0000256" key="5">
    <source>
        <dbReference type="ARBA" id="ARBA00022679"/>
    </source>
</evidence>
<dbReference type="FunFam" id="3.30.200.20:FF:000039">
    <property type="entry name" value="receptor-like protein kinase FERONIA"/>
    <property type="match status" value="1"/>
</dbReference>
<dbReference type="GO" id="GO:0005886">
    <property type="term" value="C:plasma membrane"/>
    <property type="evidence" value="ECO:0007669"/>
    <property type="project" value="UniProtKB-SubCell"/>
</dbReference>
<dbReference type="PRINTS" id="PR00019">
    <property type="entry name" value="LEURICHRPT"/>
</dbReference>
<dbReference type="SMART" id="SM00220">
    <property type="entry name" value="S_TKc"/>
    <property type="match status" value="1"/>
</dbReference>
<keyword evidence="3" id="KW-0723">Serine/threonine-protein kinase</keyword>
<comment type="catalytic activity">
    <reaction evidence="16">
        <text>L-threonyl-[protein] + ATP = O-phospho-L-threonyl-[protein] + ADP + H(+)</text>
        <dbReference type="Rhea" id="RHEA:46608"/>
        <dbReference type="Rhea" id="RHEA-COMP:11060"/>
        <dbReference type="Rhea" id="RHEA-COMP:11605"/>
        <dbReference type="ChEBI" id="CHEBI:15378"/>
        <dbReference type="ChEBI" id="CHEBI:30013"/>
        <dbReference type="ChEBI" id="CHEBI:30616"/>
        <dbReference type="ChEBI" id="CHEBI:61977"/>
        <dbReference type="ChEBI" id="CHEBI:456216"/>
        <dbReference type="EC" id="2.7.11.1"/>
    </reaction>
</comment>
<dbReference type="GO" id="GO:0004674">
    <property type="term" value="F:protein serine/threonine kinase activity"/>
    <property type="evidence" value="ECO:0007669"/>
    <property type="project" value="UniProtKB-KW"/>
</dbReference>
<evidence type="ECO:0000256" key="11">
    <source>
        <dbReference type="ARBA" id="ARBA00022840"/>
    </source>
</evidence>
<keyword evidence="12 20" id="KW-1133">Transmembrane helix</keyword>
<dbReference type="FunFam" id="1.10.510.10:FF:000198">
    <property type="entry name" value="receptor protein kinase TMK1"/>
    <property type="match status" value="1"/>
</dbReference>
<dbReference type="PANTHER" id="PTHR47986">
    <property type="entry name" value="OSJNBA0070M12.3 PROTEIN"/>
    <property type="match status" value="1"/>
</dbReference>
<dbReference type="InterPro" id="IPR000719">
    <property type="entry name" value="Prot_kinase_dom"/>
</dbReference>
<evidence type="ECO:0000256" key="13">
    <source>
        <dbReference type="ARBA" id="ARBA00023136"/>
    </source>
</evidence>
<dbReference type="InterPro" id="IPR017441">
    <property type="entry name" value="Protein_kinase_ATP_BS"/>
</dbReference>
<evidence type="ECO:0000256" key="8">
    <source>
        <dbReference type="ARBA" id="ARBA00022737"/>
    </source>
</evidence>
<dbReference type="InterPro" id="IPR003591">
    <property type="entry name" value="Leu-rich_rpt_typical-subtyp"/>
</dbReference>